<reference evidence="2" key="2">
    <citation type="submission" date="2020-06" db="EMBL/GenBank/DDBJ databases">
        <title>Helianthus annuus Genome sequencing and assembly Release 2.</title>
        <authorList>
            <person name="Gouzy J."/>
            <person name="Langlade N."/>
            <person name="Munos S."/>
        </authorList>
    </citation>
    <scope>NUCLEOTIDE SEQUENCE</scope>
    <source>
        <tissue evidence="2">Leaves</tissue>
    </source>
</reference>
<keyword evidence="1" id="KW-1133">Transmembrane helix</keyword>
<protein>
    <submittedName>
        <fullName evidence="2">Uncharacterized protein</fullName>
    </submittedName>
</protein>
<dbReference type="Gramene" id="mRNA:HanXRQr2_Chr08g0343081">
    <property type="protein sequence ID" value="CDS:HanXRQr2_Chr08g0343081.1"/>
    <property type="gene ID" value="HanXRQr2_Chr08g0343081"/>
</dbReference>
<dbReference type="Proteomes" id="UP000215914">
    <property type="component" value="Unassembled WGS sequence"/>
</dbReference>
<gene>
    <name evidence="2" type="ORF">HanXRQr2_Chr08g0343081</name>
</gene>
<dbReference type="AlphaFoldDB" id="A0A9K3IFP2"/>
<name>A0A9K3IFP2_HELAN</name>
<keyword evidence="1" id="KW-0472">Membrane</keyword>
<evidence type="ECO:0000256" key="1">
    <source>
        <dbReference type="SAM" id="Phobius"/>
    </source>
</evidence>
<comment type="caution">
    <text evidence="2">The sequence shown here is derived from an EMBL/GenBank/DDBJ whole genome shotgun (WGS) entry which is preliminary data.</text>
</comment>
<sequence length="59" mass="6605">MVKNQCSYRLCALCNLLHRSLEVILSSGMVCSAVVIIINLCSNLFLSPIVCWNVKTYLN</sequence>
<evidence type="ECO:0000313" key="3">
    <source>
        <dbReference type="Proteomes" id="UP000215914"/>
    </source>
</evidence>
<feature type="transmembrane region" description="Helical" evidence="1">
    <location>
        <begin position="23"/>
        <end position="46"/>
    </location>
</feature>
<keyword evidence="1" id="KW-0812">Transmembrane</keyword>
<reference evidence="2" key="1">
    <citation type="journal article" date="2017" name="Nature">
        <title>The sunflower genome provides insights into oil metabolism, flowering and Asterid evolution.</title>
        <authorList>
            <person name="Badouin H."/>
            <person name="Gouzy J."/>
            <person name="Grassa C.J."/>
            <person name="Murat F."/>
            <person name="Staton S.E."/>
            <person name="Cottret L."/>
            <person name="Lelandais-Briere C."/>
            <person name="Owens G.L."/>
            <person name="Carrere S."/>
            <person name="Mayjonade B."/>
            <person name="Legrand L."/>
            <person name="Gill N."/>
            <person name="Kane N.C."/>
            <person name="Bowers J.E."/>
            <person name="Hubner S."/>
            <person name="Bellec A."/>
            <person name="Berard A."/>
            <person name="Berges H."/>
            <person name="Blanchet N."/>
            <person name="Boniface M.C."/>
            <person name="Brunel D."/>
            <person name="Catrice O."/>
            <person name="Chaidir N."/>
            <person name="Claudel C."/>
            <person name="Donnadieu C."/>
            <person name="Faraut T."/>
            <person name="Fievet G."/>
            <person name="Helmstetter N."/>
            <person name="King M."/>
            <person name="Knapp S.J."/>
            <person name="Lai Z."/>
            <person name="Le Paslier M.C."/>
            <person name="Lippi Y."/>
            <person name="Lorenzon L."/>
            <person name="Mandel J.R."/>
            <person name="Marage G."/>
            <person name="Marchand G."/>
            <person name="Marquand E."/>
            <person name="Bret-Mestries E."/>
            <person name="Morien E."/>
            <person name="Nambeesan S."/>
            <person name="Nguyen T."/>
            <person name="Pegot-Espagnet P."/>
            <person name="Pouilly N."/>
            <person name="Raftis F."/>
            <person name="Sallet E."/>
            <person name="Schiex T."/>
            <person name="Thomas J."/>
            <person name="Vandecasteele C."/>
            <person name="Vares D."/>
            <person name="Vear F."/>
            <person name="Vautrin S."/>
            <person name="Crespi M."/>
            <person name="Mangin B."/>
            <person name="Burke J.M."/>
            <person name="Salse J."/>
            <person name="Munos S."/>
            <person name="Vincourt P."/>
            <person name="Rieseberg L.H."/>
            <person name="Langlade N.B."/>
        </authorList>
    </citation>
    <scope>NUCLEOTIDE SEQUENCE</scope>
    <source>
        <tissue evidence="2">Leaves</tissue>
    </source>
</reference>
<accession>A0A9K3IFP2</accession>
<proteinExistence type="predicted"/>
<dbReference type="EMBL" id="MNCJ02000323">
    <property type="protein sequence ID" value="KAF5795721.1"/>
    <property type="molecule type" value="Genomic_DNA"/>
</dbReference>
<evidence type="ECO:0000313" key="2">
    <source>
        <dbReference type="EMBL" id="KAF5795721.1"/>
    </source>
</evidence>
<keyword evidence="3" id="KW-1185">Reference proteome</keyword>
<organism evidence="2 3">
    <name type="scientific">Helianthus annuus</name>
    <name type="common">Common sunflower</name>
    <dbReference type="NCBI Taxonomy" id="4232"/>
    <lineage>
        <taxon>Eukaryota</taxon>
        <taxon>Viridiplantae</taxon>
        <taxon>Streptophyta</taxon>
        <taxon>Embryophyta</taxon>
        <taxon>Tracheophyta</taxon>
        <taxon>Spermatophyta</taxon>
        <taxon>Magnoliopsida</taxon>
        <taxon>eudicotyledons</taxon>
        <taxon>Gunneridae</taxon>
        <taxon>Pentapetalae</taxon>
        <taxon>asterids</taxon>
        <taxon>campanulids</taxon>
        <taxon>Asterales</taxon>
        <taxon>Asteraceae</taxon>
        <taxon>Asteroideae</taxon>
        <taxon>Heliantheae alliance</taxon>
        <taxon>Heliantheae</taxon>
        <taxon>Helianthus</taxon>
    </lineage>
</organism>